<organism evidence="2 3">
    <name type="scientific">Azohydromonas caseinilytica</name>
    <dbReference type="NCBI Taxonomy" id="2728836"/>
    <lineage>
        <taxon>Bacteria</taxon>
        <taxon>Pseudomonadati</taxon>
        <taxon>Pseudomonadota</taxon>
        <taxon>Betaproteobacteria</taxon>
        <taxon>Burkholderiales</taxon>
        <taxon>Sphaerotilaceae</taxon>
        <taxon>Azohydromonas</taxon>
    </lineage>
</organism>
<reference evidence="2 3" key="1">
    <citation type="submission" date="2020-04" db="EMBL/GenBank/DDBJ databases">
        <title>Azohydromonas sp. isolated from soil.</title>
        <authorList>
            <person name="Dahal R.H."/>
        </authorList>
    </citation>
    <scope>NUCLEOTIDE SEQUENCE [LARGE SCALE GENOMIC DNA]</scope>
    <source>
        <strain evidence="2 3">G-1-1-14</strain>
    </source>
</reference>
<name>A0A848F8J2_9BURK</name>
<evidence type="ECO:0000256" key="1">
    <source>
        <dbReference type="SAM" id="MobiDB-lite"/>
    </source>
</evidence>
<dbReference type="AlphaFoldDB" id="A0A848F8J2"/>
<feature type="region of interest" description="Disordered" evidence="1">
    <location>
        <begin position="100"/>
        <end position="128"/>
    </location>
</feature>
<dbReference type="EMBL" id="JABBFW010000004">
    <property type="protein sequence ID" value="NML14839.1"/>
    <property type="molecule type" value="Genomic_DNA"/>
</dbReference>
<gene>
    <name evidence="2" type="ORF">HHL10_07610</name>
</gene>
<accession>A0A848F8J2</accession>
<sequence>MKPTIRARIPGDKLHHAVPRAYHEALRKATRPEAQYSLLLFAHAPRDVVPSPPVRKALRRLGEPAPDGVVAVGTVFTEEALKLLDEAGARVVAYRKSRWTDESARQRQLKPGGIGPAPQGKGELHPPALPPCLDDAALHSCELVLAHACAYTDAAAPDEEPGGVPAEADPMAPADADDLLAGYANTNYFVAGLDAPLHPGDRNPALAGFLAGQGARSLAVLTAYNPRSQMLSLEENARRQGALRAALEAAGLRCVEAEGRARDGSARPVEPLLAVFDAPPLLLQRLMEEFGQNAVLLAAADAPPRLWLRPTFMRELAREEYASS</sequence>
<dbReference type="InterPro" id="IPR021710">
    <property type="entry name" value="DUF3293"/>
</dbReference>
<evidence type="ECO:0000313" key="2">
    <source>
        <dbReference type="EMBL" id="NML14839.1"/>
    </source>
</evidence>
<protein>
    <submittedName>
        <fullName evidence="2">DUF3293 domain-containing protein</fullName>
    </submittedName>
</protein>
<dbReference type="Pfam" id="PF11697">
    <property type="entry name" value="DUF3293"/>
    <property type="match status" value="1"/>
</dbReference>
<keyword evidence="3" id="KW-1185">Reference proteome</keyword>
<dbReference type="Proteomes" id="UP000574067">
    <property type="component" value="Unassembled WGS sequence"/>
</dbReference>
<evidence type="ECO:0000313" key="3">
    <source>
        <dbReference type="Proteomes" id="UP000574067"/>
    </source>
</evidence>
<dbReference type="RefSeq" id="WP_169159750.1">
    <property type="nucleotide sequence ID" value="NZ_JABBFW010000004.1"/>
</dbReference>
<proteinExistence type="predicted"/>
<comment type="caution">
    <text evidence="2">The sequence shown here is derived from an EMBL/GenBank/DDBJ whole genome shotgun (WGS) entry which is preliminary data.</text>
</comment>